<name>A0AAU7EK89_9FLAO</name>
<proteinExistence type="predicted"/>
<gene>
    <name evidence="2" type="ORF">QLS71_004780</name>
</gene>
<dbReference type="InterPro" id="IPR037682">
    <property type="entry name" value="TonB_C"/>
</dbReference>
<dbReference type="KEGG" id="mlil:QLS71_004780"/>
<dbReference type="Gene3D" id="3.30.1150.10">
    <property type="match status" value="1"/>
</dbReference>
<dbReference type="AlphaFoldDB" id="A0AAU7EK89"/>
<accession>A0AAU7EK89</accession>
<dbReference type="Pfam" id="PF03544">
    <property type="entry name" value="TonB_C"/>
    <property type="match status" value="1"/>
</dbReference>
<dbReference type="RefSeq" id="WP_308990778.1">
    <property type="nucleotide sequence ID" value="NZ_CP155618.1"/>
</dbReference>
<keyword evidence="3" id="KW-1185">Reference proteome</keyword>
<evidence type="ECO:0000259" key="1">
    <source>
        <dbReference type="Pfam" id="PF03544"/>
    </source>
</evidence>
<protein>
    <submittedName>
        <fullName evidence="2">Energy transducer TonB</fullName>
    </submittedName>
</protein>
<dbReference type="EMBL" id="CP155618">
    <property type="protein sequence ID" value="XBL15336.1"/>
    <property type="molecule type" value="Genomic_DNA"/>
</dbReference>
<dbReference type="SUPFAM" id="SSF74653">
    <property type="entry name" value="TolA/TonB C-terminal domain"/>
    <property type="match status" value="1"/>
</dbReference>
<evidence type="ECO:0000313" key="3">
    <source>
        <dbReference type="Proteomes" id="UP001224325"/>
    </source>
</evidence>
<dbReference type="Proteomes" id="UP001224325">
    <property type="component" value="Chromosome"/>
</dbReference>
<feature type="domain" description="TonB C-terminal" evidence="1">
    <location>
        <begin position="99"/>
        <end position="159"/>
    </location>
</feature>
<dbReference type="GO" id="GO:0055085">
    <property type="term" value="P:transmembrane transport"/>
    <property type="evidence" value="ECO:0007669"/>
    <property type="project" value="InterPro"/>
</dbReference>
<organism evidence="2 3">
    <name type="scientific">Mariniflexile litorale</name>
    <dbReference type="NCBI Taxonomy" id="3045158"/>
    <lineage>
        <taxon>Bacteria</taxon>
        <taxon>Pseudomonadati</taxon>
        <taxon>Bacteroidota</taxon>
        <taxon>Flavobacteriia</taxon>
        <taxon>Flavobacteriales</taxon>
        <taxon>Flavobacteriaceae</taxon>
        <taxon>Mariniflexile</taxon>
    </lineage>
</organism>
<sequence>MNKPFILLILLFSLSTYSQEKVIEEVEFVETSEQDQDENTNEISFAVIENVPVYKGCGASTTNTELKNCMSAAISKHIADNFNTNITNGLGLPDGRVRINVIFKIDKEGNVVDIRSKAPHPVLEKEAIRVIQLIPQLEKPGYQRGNPVTVPYSLPIIFNVQNPKKSSKSTK</sequence>
<reference evidence="2" key="1">
    <citation type="submission" date="2024-04" db="EMBL/GenBank/DDBJ databases">
        <title>Mariniflexile litorale, isolated from the shallow sediments of the Sea of Japan.</title>
        <authorList>
            <person name="Romanenko L."/>
            <person name="Isaeva M."/>
        </authorList>
    </citation>
    <scope>NUCLEOTIDE SEQUENCE [LARGE SCALE GENOMIC DNA]</scope>
    <source>
        <strain evidence="2">KMM 9835</strain>
    </source>
</reference>
<evidence type="ECO:0000313" key="2">
    <source>
        <dbReference type="EMBL" id="XBL15336.1"/>
    </source>
</evidence>